<comment type="caution">
    <text evidence="13">Lacks conserved residue(s) required for the propagation of feature annotation.</text>
</comment>
<comment type="similarity">
    <text evidence="4 13">Belongs to the ketol-acid reductoisomerase family.</text>
</comment>
<evidence type="ECO:0000259" key="15">
    <source>
        <dbReference type="PROSITE" id="PS51851"/>
    </source>
</evidence>
<feature type="binding site" evidence="13">
    <location>
        <position position="230"/>
    </location>
    <ligand>
        <name>Mg(2+)</name>
        <dbReference type="ChEBI" id="CHEBI:18420"/>
        <label>1</label>
    </ligand>
</feature>
<dbReference type="SUPFAM" id="SSF51735">
    <property type="entry name" value="NAD(P)-binding Rossmann-fold domains"/>
    <property type="match status" value="1"/>
</dbReference>
<keyword evidence="6 13" id="KW-0479">Metal-binding</keyword>
<keyword evidence="8 13" id="KW-0560">Oxidoreductase</keyword>
<accession>A0ABN2DRK6</accession>
<name>A0ABN2DRK6_9ACTN</name>
<evidence type="ECO:0000256" key="7">
    <source>
        <dbReference type="ARBA" id="ARBA00022842"/>
    </source>
</evidence>
<dbReference type="EMBL" id="BAAAND010000006">
    <property type="protein sequence ID" value="GAA1584264.1"/>
    <property type="molecule type" value="Genomic_DNA"/>
</dbReference>
<feature type="binding site" evidence="13">
    <location>
        <position position="226"/>
    </location>
    <ligand>
        <name>Mg(2+)</name>
        <dbReference type="ChEBI" id="CHEBI:18420"/>
        <label>2</label>
    </ligand>
</feature>
<reference evidence="16 17" key="1">
    <citation type="journal article" date="2019" name="Int. J. Syst. Evol. Microbiol.">
        <title>The Global Catalogue of Microorganisms (GCM) 10K type strain sequencing project: providing services to taxonomists for standard genome sequencing and annotation.</title>
        <authorList>
            <consortium name="The Broad Institute Genomics Platform"/>
            <consortium name="The Broad Institute Genome Sequencing Center for Infectious Disease"/>
            <person name="Wu L."/>
            <person name="Ma J."/>
        </authorList>
    </citation>
    <scope>NUCLEOTIDE SEQUENCE [LARGE SCALE GENOMIC DNA]</scope>
    <source>
        <strain evidence="16 17">JCM 14304</strain>
    </source>
</reference>
<proteinExistence type="inferred from homology"/>
<evidence type="ECO:0000256" key="10">
    <source>
        <dbReference type="ARBA" id="ARBA00032744"/>
    </source>
</evidence>
<comment type="pathway">
    <text evidence="3">Amino-acid biosynthesis; L-isoleucine biosynthesis; L-isoleucine from 2-oxobutanoate: step 2/4.</text>
</comment>
<dbReference type="Gene3D" id="1.10.1040.10">
    <property type="entry name" value="N-(1-d-carboxylethyl)-l-norvaline Dehydrogenase, domain 2"/>
    <property type="match status" value="1"/>
</dbReference>
<dbReference type="Gene3D" id="3.40.50.720">
    <property type="entry name" value="NAD(P)-binding Rossmann-like Domain"/>
    <property type="match status" value="1"/>
</dbReference>
<dbReference type="InterPro" id="IPR013116">
    <property type="entry name" value="KARI_N"/>
</dbReference>
<dbReference type="PANTHER" id="PTHR21371">
    <property type="entry name" value="KETOL-ACID REDUCTOISOMERASE, MITOCHONDRIAL"/>
    <property type="match status" value="1"/>
</dbReference>
<dbReference type="InterPro" id="IPR013023">
    <property type="entry name" value="KARI"/>
</dbReference>
<dbReference type="InterPro" id="IPR013328">
    <property type="entry name" value="6PGD_dom2"/>
</dbReference>
<evidence type="ECO:0000256" key="3">
    <source>
        <dbReference type="ARBA" id="ARBA00004885"/>
    </source>
</evidence>
<feature type="binding site" evidence="13">
    <location>
        <position position="226"/>
    </location>
    <ligand>
        <name>Mg(2+)</name>
        <dbReference type="ChEBI" id="CHEBI:18420"/>
        <label>1</label>
    </ligand>
</feature>
<dbReference type="InterPro" id="IPR036291">
    <property type="entry name" value="NAD(P)-bd_dom_sf"/>
</dbReference>
<evidence type="ECO:0000256" key="6">
    <source>
        <dbReference type="ARBA" id="ARBA00022723"/>
    </source>
</evidence>
<organism evidence="16 17">
    <name type="scientific">Kribbella karoonensis</name>
    <dbReference type="NCBI Taxonomy" id="324851"/>
    <lineage>
        <taxon>Bacteria</taxon>
        <taxon>Bacillati</taxon>
        <taxon>Actinomycetota</taxon>
        <taxon>Actinomycetes</taxon>
        <taxon>Propionibacteriales</taxon>
        <taxon>Kribbellaceae</taxon>
        <taxon>Kribbella</taxon>
    </lineage>
</organism>
<protein>
    <recommendedName>
        <fullName evidence="10">Acetohydroxy-acid isomeroreductase</fullName>
    </recommendedName>
    <alternativeName>
        <fullName evidence="12">Ketol-acid reductoisomerase type 1</fullName>
    </alternativeName>
    <alternativeName>
        <fullName evidence="11">Ketol-acid reductoisomerase type I</fullName>
    </alternativeName>
</protein>
<sequence>MESSVFRVESMAVPGGTEAIVRGGRDLFPLLPDALHGVERIGVLGWGPQGRAQALNLRDSLAGTGVGVAVGLRPGSRSAEDARQHGFAEDDGTLGDWLEVAAGADLVILLIADAALAAHHEEIFAVLKPGATIGLSHGFLLGHLRERGSAFPAGHPVIAVCPKGMGDSVRRLYQQGATVNGAGINASIAVHADPDGHGWDRALAWSVALGSPYTFATTLSAEYHSDIVGERAILLGAVHGLVEALYRYFRIDGADPVTAYQRSTEAITGPIARTISNEGIPAVRAASGDEDLFDRAYSAAYGPARDLVAEIYDEVADGTELRSVILAEQRLEDRPMTEIGGSPMWSHSAEVHALRGTPRATVGYADGRAAGVDPVTAGLFVATMMAQVDEFAARGHAWSEIVNESVIEAVDSLLPYMHARDVAYMVDNCSRTARLGTRRWGPRFQAAYEQIALPHLDQAADPAKIKGFLDNPAHEALAAAAKLRPSVDISV</sequence>
<keyword evidence="17" id="KW-1185">Reference proteome</keyword>
<comment type="caution">
    <text evidence="16">The sequence shown here is derived from an EMBL/GenBank/DDBJ whole genome shotgun (WGS) entry which is preliminary data.</text>
</comment>
<dbReference type="RefSeq" id="WP_344191764.1">
    <property type="nucleotide sequence ID" value="NZ_BAAAND010000006.1"/>
</dbReference>
<dbReference type="InterPro" id="IPR000506">
    <property type="entry name" value="KARI_C"/>
</dbReference>
<dbReference type="InterPro" id="IPR008927">
    <property type="entry name" value="6-PGluconate_DH-like_C_sf"/>
</dbReference>
<dbReference type="Pfam" id="PF07991">
    <property type="entry name" value="KARI_N"/>
    <property type="match status" value="1"/>
</dbReference>
<evidence type="ECO:0000259" key="14">
    <source>
        <dbReference type="PROSITE" id="PS51850"/>
    </source>
</evidence>
<dbReference type="PANTHER" id="PTHR21371:SF1">
    <property type="entry name" value="KETOL-ACID REDUCTOISOMERASE, MITOCHONDRIAL"/>
    <property type="match status" value="1"/>
</dbReference>
<dbReference type="PROSITE" id="PS51851">
    <property type="entry name" value="KARI_C"/>
    <property type="match status" value="1"/>
</dbReference>
<gene>
    <name evidence="16" type="ORF">GCM10009742_31940</name>
</gene>
<keyword evidence="7 13" id="KW-0460">Magnesium</keyword>
<dbReference type="Proteomes" id="UP001500190">
    <property type="component" value="Unassembled WGS sequence"/>
</dbReference>
<keyword evidence="5 13" id="KW-0028">Amino-acid biosynthesis</keyword>
<evidence type="ECO:0000256" key="1">
    <source>
        <dbReference type="ARBA" id="ARBA00001946"/>
    </source>
</evidence>
<evidence type="ECO:0000256" key="12">
    <source>
        <dbReference type="ARBA" id="ARBA00050044"/>
    </source>
</evidence>
<evidence type="ECO:0000313" key="17">
    <source>
        <dbReference type="Proteomes" id="UP001500190"/>
    </source>
</evidence>
<feature type="domain" description="KARI C-terminal knotted" evidence="15">
    <location>
        <begin position="218"/>
        <end position="358"/>
    </location>
</feature>
<evidence type="ECO:0000256" key="2">
    <source>
        <dbReference type="ARBA" id="ARBA00004864"/>
    </source>
</evidence>
<evidence type="ECO:0000256" key="8">
    <source>
        <dbReference type="ARBA" id="ARBA00023002"/>
    </source>
</evidence>
<feature type="domain" description="KARI N-terminal Rossmann" evidence="14">
    <location>
        <begin position="21"/>
        <end position="217"/>
    </location>
</feature>
<evidence type="ECO:0000256" key="4">
    <source>
        <dbReference type="ARBA" id="ARBA00010318"/>
    </source>
</evidence>
<comment type="cofactor">
    <cofactor evidence="1">
        <name>Mg(2+)</name>
        <dbReference type="ChEBI" id="CHEBI:18420"/>
    </cofactor>
</comment>
<evidence type="ECO:0000256" key="9">
    <source>
        <dbReference type="ARBA" id="ARBA00023304"/>
    </source>
</evidence>
<dbReference type="SUPFAM" id="SSF48179">
    <property type="entry name" value="6-phosphogluconate dehydrogenase C-terminal domain-like"/>
    <property type="match status" value="1"/>
</dbReference>
<dbReference type="Pfam" id="PF01450">
    <property type="entry name" value="KARI_C"/>
    <property type="match status" value="1"/>
</dbReference>
<comment type="pathway">
    <text evidence="2">Amino-acid biosynthesis; L-valine biosynthesis; L-valine from pyruvate: step 2/4.</text>
</comment>
<evidence type="ECO:0000313" key="16">
    <source>
        <dbReference type="EMBL" id="GAA1584264.1"/>
    </source>
</evidence>
<dbReference type="PROSITE" id="PS51850">
    <property type="entry name" value="KARI_N"/>
    <property type="match status" value="1"/>
</dbReference>
<keyword evidence="9 13" id="KW-0100">Branched-chain amino acid biosynthesis</keyword>
<evidence type="ECO:0000256" key="11">
    <source>
        <dbReference type="ARBA" id="ARBA00050043"/>
    </source>
</evidence>
<evidence type="ECO:0000256" key="5">
    <source>
        <dbReference type="ARBA" id="ARBA00022605"/>
    </source>
</evidence>
<evidence type="ECO:0000256" key="13">
    <source>
        <dbReference type="PROSITE-ProRule" id="PRU01198"/>
    </source>
</evidence>